<feature type="compositionally biased region" description="Acidic residues" evidence="4">
    <location>
        <begin position="357"/>
        <end position="368"/>
    </location>
</feature>
<organism evidence="6 7">
    <name type="scientific">Aspergillus mulundensis</name>
    <dbReference type="NCBI Taxonomy" id="1810919"/>
    <lineage>
        <taxon>Eukaryota</taxon>
        <taxon>Fungi</taxon>
        <taxon>Dikarya</taxon>
        <taxon>Ascomycota</taxon>
        <taxon>Pezizomycotina</taxon>
        <taxon>Eurotiomycetes</taxon>
        <taxon>Eurotiomycetidae</taxon>
        <taxon>Eurotiales</taxon>
        <taxon>Aspergillaceae</taxon>
        <taxon>Aspergillus</taxon>
        <taxon>Aspergillus subgen. Nidulantes</taxon>
    </lineage>
</organism>
<dbReference type="Pfam" id="PF01753">
    <property type="entry name" value="zf-MYND"/>
    <property type="match status" value="1"/>
</dbReference>
<dbReference type="PROSITE" id="PS01360">
    <property type="entry name" value="ZF_MYND_1"/>
    <property type="match status" value="1"/>
</dbReference>
<comment type="caution">
    <text evidence="6">The sequence shown here is derived from an EMBL/GenBank/DDBJ whole genome shotgun (WGS) entry which is preliminary data.</text>
</comment>
<dbReference type="SUPFAM" id="SSF144232">
    <property type="entry name" value="HIT/MYND zinc finger-like"/>
    <property type="match status" value="1"/>
</dbReference>
<dbReference type="Gene3D" id="6.10.140.2220">
    <property type="match status" value="1"/>
</dbReference>
<dbReference type="AlphaFoldDB" id="A0A3D8SCP2"/>
<evidence type="ECO:0000256" key="1">
    <source>
        <dbReference type="ARBA" id="ARBA00022723"/>
    </source>
</evidence>
<keyword evidence="3" id="KW-0862">Zinc</keyword>
<dbReference type="EMBL" id="PVWQ01000004">
    <property type="protein sequence ID" value="RDW84110.1"/>
    <property type="molecule type" value="Genomic_DNA"/>
</dbReference>
<evidence type="ECO:0000259" key="5">
    <source>
        <dbReference type="PROSITE" id="PS01360"/>
    </source>
</evidence>
<feature type="domain" description="MYND-type" evidence="5">
    <location>
        <begin position="15"/>
        <end position="53"/>
    </location>
</feature>
<keyword evidence="1" id="KW-0479">Metal-binding</keyword>
<sequence>MPPPSGPPPPFTEGCHRCGKPTDSLLPCPDCKLVLYCTAHHRTLDARKHLPLCFAYTSAYGTYIAERDKLRSFLAASRTGMIRGDSPRDPFAVLARAFHTVPETKPYLCARRDLAHAARDLGSRAGRDEQCTHYLEILRHDAPDAFGVRFHLPYLLLSLGRDQEFYDYARWWYLAYAYAATGGPNVEMPWMEKDGDVFEEMHINSPAVELWEDVDMLVSFMGLKMKLFLDLKALQGVTDAAVDRVPRGMVEAMRPHIPKSAIILGDKKMLHCEDHSGRIKVLRWQLRDLYRQIDELNEHFWTVFLEGRESAVRPSAQARYGLGSREEAVDVFGRCRGYFYALPGAVDAVKEIKKDVDEESAISDDESERGEPVGPPVKVEP</sequence>
<dbReference type="OrthoDB" id="5952526at2759"/>
<evidence type="ECO:0000256" key="4">
    <source>
        <dbReference type="SAM" id="MobiDB-lite"/>
    </source>
</evidence>
<evidence type="ECO:0000256" key="2">
    <source>
        <dbReference type="ARBA" id="ARBA00022771"/>
    </source>
</evidence>
<evidence type="ECO:0000256" key="3">
    <source>
        <dbReference type="ARBA" id="ARBA00022833"/>
    </source>
</evidence>
<dbReference type="RefSeq" id="XP_026605448.1">
    <property type="nucleotide sequence ID" value="XM_026746452.1"/>
</dbReference>
<dbReference type="Proteomes" id="UP000256690">
    <property type="component" value="Unassembled WGS sequence"/>
</dbReference>
<protein>
    <recommendedName>
        <fullName evidence="5">MYND-type domain-containing protein</fullName>
    </recommendedName>
</protein>
<keyword evidence="7" id="KW-1185">Reference proteome</keyword>
<accession>A0A3D8SCP2</accession>
<reference evidence="6 7" key="1">
    <citation type="journal article" date="2018" name="IMA Fungus">
        <title>IMA Genome-F 9: Draft genome sequence of Annulohypoxylon stygium, Aspergillus mulundensis, Berkeleyomyces basicola (syn. Thielaviopsis basicola), Ceratocystis smalleyi, two Cercospora beticola strains, Coleophoma cylindrospora, Fusarium fracticaudum, Phialophora cf. hyalina, and Morchella septimelata.</title>
        <authorList>
            <person name="Wingfield B.D."/>
            <person name="Bills G.F."/>
            <person name="Dong Y."/>
            <person name="Huang W."/>
            <person name="Nel W.J."/>
            <person name="Swalarsk-Parry B.S."/>
            <person name="Vaghefi N."/>
            <person name="Wilken P.M."/>
            <person name="An Z."/>
            <person name="de Beer Z.W."/>
            <person name="De Vos L."/>
            <person name="Chen L."/>
            <person name="Duong T.A."/>
            <person name="Gao Y."/>
            <person name="Hammerbacher A."/>
            <person name="Kikkert J.R."/>
            <person name="Li Y."/>
            <person name="Li H."/>
            <person name="Li K."/>
            <person name="Li Q."/>
            <person name="Liu X."/>
            <person name="Ma X."/>
            <person name="Naidoo K."/>
            <person name="Pethybridge S.J."/>
            <person name="Sun J."/>
            <person name="Steenkamp E.T."/>
            <person name="van der Nest M.A."/>
            <person name="van Wyk S."/>
            <person name="Wingfield M.J."/>
            <person name="Xiong C."/>
            <person name="Yue Q."/>
            <person name="Zhang X."/>
        </authorList>
    </citation>
    <scope>NUCLEOTIDE SEQUENCE [LARGE SCALE GENOMIC DNA]</scope>
    <source>
        <strain evidence="6 7">DSM 5745</strain>
    </source>
</reference>
<dbReference type="STRING" id="1810919.A0A3D8SCP2"/>
<dbReference type="GeneID" id="38114806"/>
<evidence type="ECO:0000313" key="6">
    <source>
        <dbReference type="EMBL" id="RDW84110.1"/>
    </source>
</evidence>
<feature type="region of interest" description="Disordered" evidence="4">
    <location>
        <begin position="357"/>
        <end position="381"/>
    </location>
</feature>
<dbReference type="GO" id="GO:0008270">
    <property type="term" value="F:zinc ion binding"/>
    <property type="evidence" value="ECO:0007669"/>
    <property type="project" value="UniProtKB-KW"/>
</dbReference>
<name>A0A3D8SCP2_9EURO</name>
<proteinExistence type="predicted"/>
<gene>
    <name evidence="6" type="ORF">DSM5745_04436</name>
</gene>
<evidence type="ECO:0000313" key="7">
    <source>
        <dbReference type="Proteomes" id="UP000256690"/>
    </source>
</evidence>
<keyword evidence="2" id="KW-0863">Zinc-finger</keyword>
<dbReference type="InterPro" id="IPR002893">
    <property type="entry name" value="Znf_MYND"/>
</dbReference>